<dbReference type="Proteomes" id="UP000694521">
    <property type="component" value="Unplaced"/>
</dbReference>
<keyword evidence="2" id="KW-1185">Reference proteome</keyword>
<name>A0A8B9DXU8_ANSCY</name>
<evidence type="ECO:0000313" key="2">
    <source>
        <dbReference type="Proteomes" id="UP000694521"/>
    </source>
</evidence>
<reference evidence="1" key="2">
    <citation type="submission" date="2025-09" db="UniProtKB">
        <authorList>
            <consortium name="Ensembl"/>
        </authorList>
    </citation>
    <scope>IDENTIFICATION</scope>
</reference>
<reference evidence="1" key="1">
    <citation type="submission" date="2025-08" db="UniProtKB">
        <authorList>
            <consortium name="Ensembl"/>
        </authorList>
    </citation>
    <scope>IDENTIFICATION</scope>
</reference>
<dbReference type="AlphaFoldDB" id="A0A8B9DXU8"/>
<protein>
    <submittedName>
        <fullName evidence="1">Uncharacterized protein</fullName>
    </submittedName>
</protein>
<dbReference type="Ensembl" id="ENSACDT00005014526.1">
    <property type="protein sequence ID" value="ENSACDP00005012017.1"/>
    <property type="gene ID" value="ENSACDG00005008875.1"/>
</dbReference>
<proteinExistence type="predicted"/>
<sequence length="55" mass="6143">MVPGRYGLIMPKKMQQKNLVSSKLSVFADDSDEEVSSTNINLFFPQKPENALSIV</sequence>
<evidence type="ECO:0000313" key="1">
    <source>
        <dbReference type="Ensembl" id="ENSACDP00005012017.1"/>
    </source>
</evidence>
<accession>A0A8B9DXU8</accession>
<organism evidence="1 2">
    <name type="scientific">Anser cygnoides</name>
    <name type="common">Swan goose</name>
    <dbReference type="NCBI Taxonomy" id="8845"/>
    <lineage>
        <taxon>Eukaryota</taxon>
        <taxon>Metazoa</taxon>
        <taxon>Chordata</taxon>
        <taxon>Craniata</taxon>
        <taxon>Vertebrata</taxon>
        <taxon>Euteleostomi</taxon>
        <taxon>Archelosauria</taxon>
        <taxon>Archosauria</taxon>
        <taxon>Dinosauria</taxon>
        <taxon>Saurischia</taxon>
        <taxon>Theropoda</taxon>
        <taxon>Coelurosauria</taxon>
        <taxon>Aves</taxon>
        <taxon>Neognathae</taxon>
        <taxon>Galloanserae</taxon>
        <taxon>Anseriformes</taxon>
        <taxon>Anatidae</taxon>
        <taxon>Anserinae</taxon>
        <taxon>Anser</taxon>
    </lineage>
</organism>